<keyword evidence="1" id="KW-0472">Membrane</keyword>
<dbReference type="NCBIfam" id="TIGR01444">
    <property type="entry name" value="fkbM_fam"/>
    <property type="match status" value="1"/>
</dbReference>
<evidence type="ECO:0000313" key="10">
    <source>
        <dbReference type="Proteomes" id="UP000663866"/>
    </source>
</evidence>
<dbReference type="Proteomes" id="UP000676336">
    <property type="component" value="Unassembled WGS sequence"/>
</dbReference>
<accession>A0A815WUT0</accession>
<sequence>MHATSNLRTLKCISLLCMILIVSYLIRNSLVSLNENHSRNLSTTNFEGSIDLNVITNDSFQCVKTKLLLKEYRTTVCVHNIRKDTDVSGLIIRNGIWEEHLVTRIVRILSMNRQLSFIDIGANIGIYTMYAAKLGCKNVIAIECFRPNVERIRRAVQLENVQNQVIIMARALYNKSNAYLSLRTNIANNIGSQRLNAEVQKNENDSLVVQTIRFDDLLPVVRKRDIREAIIKIDIETSEHHLCGTGEQMFSQINIPFVMMEWANIKEIPARANLVQEFFVKRGYIPFKSVTCEPETEKDYRLWHTQDIFWIKKTHTHLCKL</sequence>
<evidence type="ECO:0000259" key="2">
    <source>
        <dbReference type="Pfam" id="PF05050"/>
    </source>
</evidence>
<dbReference type="Proteomes" id="UP000663856">
    <property type="component" value="Unassembled WGS sequence"/>
</dbReference>
<dbReference type="Pfam" id="PF05050">
    <property type="entry name" value="Methyltransf_21"/>
    <property type="match status" value="1"/>
</dbReference>
<evidence type="ECO:0000313" key="9">
    <source>
        <dbReference type="Proteomes" id="UP000663855"/>
    </source>
</evidence>
<dbReference type="AlphaFoldDB" id="A0A815WUT0"/>
<gene>
    <name evidence="7" type="ORF">BYL167_LOCUS19698</name>
    <name evidence="3" type="ORF">CJN711_LOCUS30006</name>
    <name evidence="5" type="ORF">MBJ925_LOCUS36929</name>
    <name evidence="8" type="ORF">OVN521_LOCUS29511</name>
    <name evidence="6" type="ORF">SMN809_LOCUS12708</name>
    <name evidence="4" type="ORF">WKI299_LOCUS6303</name>
</gene>
<dbReference type="EMBL" id="CAJOBI010004872">
    <property type="protein sequence ID" value="CAF4015362.1"/>
    <property type="molecule type" value="Genomic_DNA"/>
</dbReference>
<dbReference type="Proteomes" id="UP000663866">
    <property type="component" value="Unassembled WGS sequence"/>
</dbReference>
<evidence type="ECO:0000313" key="6">
    <source>
        <dbReference type="EMBL" id="CAF4015362.1"/>
    </source>
</evidence>
<dbReference type="InterPro" id="IPR029063">
    <property type="entry name" value="SAM-dependent_MTases_sf"/>
</dbReference>
<feature type="domain" description="Methyltransferase FkbM" evidence="2">
    <location>
        <begin position="119"/>
        <end position="268"/>
    </location>
</feature>
<comment type="caution">
    <text evidence="3">The sequence shown here is derived from an EMBL/GenBank/DDBJ whole genome shotgun (WGS) entry which is preliminary data.</text>
</comment>
<dbReference type="PANTHER" id="PTHR34203:SF15">
    <property type="entry name" value="SLL1173 PROTEIN"/>
    <property type="match status" value="1"/>
</dbReference>
<dbReference type="Proteomes" id="UP000681967">
    <property type="component" value="Unassembled WGS sequence"/>
</dbReference>
<evidence type="ECO:0000313" key="8">
    <source>
        <dbReference type="EMBL" id="CAF4260032.1"/>
    </source>
</evidence>
<keyword evidence="1" id="KW-1133">Transmembrane helix</keyword>
<protein>
    <recommendedName>
        <fullName evidence="2">Methyltransferase FkbM domain-containing protein</fullName>
    </recommendedName>
</protein>
<dbReference type="SUPFAM" id="SSF53335">
    <property type="entry name" value="S-adenosyl-L-methionine-dependent methyltransferases"/>
    <property type="match status" value="1"/>
</dbReference>
<name>A0A815WUT0_9BILA</name>
<evidence type="ECO:0000313" key="7">
    <source>
        <dbReference type="EMBL" id="CAF4113210.1"/>
    </source>
</evidence>
<evidence type="ECO:0000313" key="5">
    <source>
        <dbReference type="EMBL" id="CAF2231849.1"/>
    </source>
</evidence>
<dbReference type="InterPro" id="IPR006342">
    <property type="entry name" value="FkbM_mtfrase"/>
</dbReference>
<evidence type="ECO:0000256" key="1">
    <source>
        <dbReference type="SAM" id="Phobius"/>
    </source>
</evidence>
<feature type="transmembrane region" description="Helical" evidence="1">
    <location>
        <begin position="12"/>
        <end position="30"/>
    </location>
</feature>
<dbReference type="CDD" id="cd02440">
    <property type="entry name" value="AdoMet_MTases"/>
    <property type="match status" value="1"/>
</dbReference>
<dbReference type="EMBL" id="CAJOBH010008434">
    <property type="protein sequence ID" value="CAF4113210.1"/>
    <property type="molecule type" value="Genomic_DNA"/>
</dbReference>
<dbReference type="InterPro" id="IPR052514">
    <property type="entry name" value="SAM-dependent_MTase"/>
</dbReference>
<organism evidence="3 9">
    <name type="scientific">Rotaria magnacalcarata</name>
    <dbReference type="NCBI Taxonomy" id="392030"/>
    <lineage>
        <taxon>Eukaryota</taxon>
        <taxon>Metazoa</taxon>
        <taxon>Spiralia</taxon>
        <taxon>Gnathifera</taxon>
        <taxon>Rotifera</taxon>
        <taxon>Eurotatoria</taxon>
        <taxon>Bdelloidea</taxon>
        <taxon>Philodinida</taxon>
        <taxon>Philodinidae</taxon>
        <taxon>Rotaria</taxon>
    </lineage>
</organism>
<dbReference type="EMBL" id="CAJNRE010020398">
    <property type="protein sequence ID" value="CAF2231849.1"/>
    <property type="molecule type" value="Genomic_DNA"/>
</dbReference>
<dbReference type="Proteomes" id="UP000663824">
    <property type="component" value="Unassembled WGS sequence"/>
</dbReference>
<reference evidence="3" key="1">
    <citation type="submission" date="2021-02" db="EMBL/GenBank/DDBJ databases">
        <authorList>
            <person name="Nowell W R."/>
        </authorList>
    </citation>
    <scope>NUCLEOTIDE SEQUENCE</scope>
</reference>
<proteinExistence type="predicted"/>
<dbReference type="Gene3D" id="3.40.50.150">
    <property type="entry name" value="Vaccinia Virus protein VP39"/>
    <property type="match status" value="1"/>
</dbReference>
<dbReference type="EMBL" id="CAJOBG010009158">
    <property type="protein sequence ID" value="CAF4260032.1"/>
    <property type="molecule type" value="Genomic_DNA"/>
</dbReference>
<dbReference type="PANTHER" id="PTHR34203">
    <property type="entry name" value="METHYLTRANSFERASE, FKBM FAMILY PROTEIN"/>
    <property type="match status" value="1"/>
</dbReference>
<dbReference type="EMBL" id="CAJNRF010001819">
    <property type="protein sequence ID" value="CAF2028384.1"/>
    <property type="molecule type" value="Genomic_DNA"/>
</dbReference>
<evidence type="ECO:0000313" key="3">
    <source>
        <dbReference type="EMBL" id="CAF1545402.1"/>
    </source>
</evidence>
<dbReference type="Proteomes" id="UP000663855">
    <property type="component" value="Unassembled WGS sequence"/>
</dbReference>
<evidence type="ECO:0000313" key="4">
    <source>
        <dbReference type="EMBL" id="CAF2028384.1"/>
    </source>
</evidence>
<keyword evidence="10" id="KW-1185">Reference proteome</keyword>
<keyword evidence="1" id="KW-0812">Transmembrane</keyword>
<dbReference type="EMBL" id="CAJNOV010014262">
    <property type="protein sequence ID" value="CAF1545402.1"/>
    <property type="molecule type" value="Genomic_DNA"/>
</dbReference>